<comment type="function">
    <text evidence="12">Involved in acetate metabolism.</text>
</comment>
<evidence type="ECO:0000256" key="2">
    <source>
        <dbReference type="ARBA" id="ARBA00004989"/>
    </source>
</evidence>
<dbReference type="GO" id="GO:0006085">
    <property type="term" value="P:acetyl-CoA biosynthetic process"/>
    <property type="evidence" value="ECO:0007669"/>
    <property type="project" value="UniProtKB-UniPathway"/>
</dbReference>
<dbReference type="Gene3D" id="3.40.50.10750">
    <property type="entry name" value="Isocitrate/Isopropylmalate dehydrogenase-like"/>
    <property type="match status" value="1"/>
</dbReference>
<reference evidence="15 16" key="1">
    <citation type="submission" date="2016-12" db="EMBL/GenBank/DDBJ databases">
        <authorList>
            <person name="Song W.-J."/>
            <person name="Kurnit D.M."/>
        </authorList>
    </citation>
    <scope>NUCLEOTIDE SEQUENCE [LARGE SCALE GENOMIC DNA]</scope>
    <source>
        <strain evidence="15 16">DSM 18488</strain>
    </source>
</reference>
<comment type="subcellular location">
    <subcellularLocation>
        <location evidence="1 12">Cytoplasm</location>
    </subcellularLocation>
</comment>
<keyword evidence="10 12" id="KW-0012">Acyltransferase</keyword>
<dbReference type="Proteomes" id="UP000184603">
    <property type="component" value="Unassembled WGS sequence"/>
</dbReference>
<accession>A0A1M7XVM2</accession>
<organism evidence="15 16">
    <name type="scientific">Desulfopila aestuarii DSM 18488</name>
    <dbReference type="NCBI Taxonomy" id="1121416"/>
    <lineage>
        <taxon>Bacteria</taxon>
        <taxon>Pseudomonadati</taxon>
        <taxon>Thermodesulfobacteriota</taxon>
        <taxon>Desulfobulbia</taxon>
        <taxon>Desulfobulbales</taxon>
        <taxon>Desulfocapsaceae</taxon>
        <taxon>Desulfopila</taxon>
    </lineage>
</organism>
<evidence type="ECO:0000313" key="15">
    <source>
        <dbReference type="EMBL" id="SHO42675.1"/>
    </source>
</evidence>
<evidence type="ECO:0000256" key="3">
    <source>
        <dbReference type="ARBA" id="ARBA00008756"/>
    </source>
</evidence>
<dbReference type="FunFam" id="3.40.50.10750:FF:000001">
    <property type="entry name" value="Phosphate acetyltransferase"/>
    <property type="match status" value="1"/>
</dbReference>
<dbReference type="InterPro" id="IPR004614">
    <property type="entry name" value="P_AcTrfase"/>
</dbReference>
<evidence type="ECO:0000313" key="16">
    <source>
        <dbReference type="Proteomes" id="UP000184603"/>
    </source>
</evidence>
<evidence type="ECO:0000256" key="6">
    <source>
        <dbReference type="ARBA" id="ARBA00012707"/>
    </source>
</evidence>
<dbReference type="Gene3D" id="3.40.50.10950">
    <property type="match status" value="1"/>
</dbReference>
<dbReference type="Gene3D" id="3.40.50.300">
    <property type="entry name" value="P-loop containing nucleotide triphosphate hydrolases"/>
    <property type="match status" value="1"/>
</dbReference>
<comment type="domain">
    <text evidence="12">The N-terminal region seems to be important for proper quaternary structure. The C-terminal region contains the substrate-binding site.</text>
</comment>
<dbReference type="Pfam" id="PF07085">
    <property type="entry name" value="DRTGG"/>
    <property type="match status" value="1"/>
</dbReference>
<comment type="subunit">
    <text evidence="5">Homohexamer.</text>
</comment>
<evidence type="ECO:0000256" key="7">
    <source>
        <dbReference type="ARBA" id="ARBA00021528"/>
    </source>
</evidence>
<evidence type="ECO:0000256" key="12">
    <source>
        <dbReference type="PIRNR" id="PIRNR006107"/>
    </source>
</evidence>
<proteinExistence type="inferred from homology"/>
<dbReference type="GO" id="GO:0008959">
    <property type="term" value="F:phosphate acetyltransferase activity"/>
    <property type="evidence" value="ECO:0007669"/>
    <property type="project" value="UniProtKB-EC"/>
</dbReference>
<dbReference type="EMBL" id="FRFE01000001">
    <property type="protein sequence ID" value="SHO42675.1"/>
    <property type="molecule type" value="Genomic_DNA"/>
</dbReference>
<evidence type="ECO:0000259" key="14">
    <source>
        <dbReference type="Pfam" id="PF07085"/>
    </source>
</evidence>
<dbReference type="SUPFAM" id="SSF75138">
    <property type="entry name" value="HprK N-terminal domain-like"/>
    <property type="match status" value="1"/>
</dbReference>
<comment type="similarity">
    <text evidence="3 12">In the C-terminal section; belongs to the phosphate acetyltransferase and butyryltransferase family.</text>
</comment>
<dbReference type="InterPro" id="IPR050500">
    <property type="entry name" value="Phos_Acetyltrans/Butyryltrans"/>
</dbReference>
<keyword evidence="9 12" id="KW-0808">Transferase</keyword>
<dbReference type="InterPro" id="IPR028979">
    <property type="entry name" value="Ser_kin/Pase_Hpr-like_N_sf"/>
</dbReference>
<dbReference type="STRING" id="1121416.SAMN02745220_00086"/>
<dbReference type="PIRSF" id="PIRSF006107">
    <property type="entry name" value="PhpActrans_proteobac"/>
    <property type="match status" value="1"/>
</dbReference>
<evidence type="ECO:0000256" key="11">
    <source>
        <dbReference type="ARBA" id="ARBA00031108"/>
    </source>
</evidence>
<dbReference type="EC" id="2.3.1.8" evidence="6 12"/>
<evidence type="ECO:0000256" key="4">
    <source>
        <dbReference type="ARBA" id="ARBA00009786"/>
    </source>
</evidence>
<evidence type="ECO:0000259" key="13">
    <source>
        <dbReference type="Pfam" id="PF01515"/>
    </source>
</evidence>
<dbReference type="InterPro" id="IPR002505">
    <property type="entry name" value="PTA_PTB"/>
</dbReference>
<dbReference type="GO" id="GO:0005737">
    <property type="term" value="C:cytoplasm"/>
    <property type="evidence" value="ECO:0007669"/>
    <property type="project" value="UniProtKB-SubCell"/>
</dbReference>
<gene>
    <name evidence="15" type="ORF">SAMN02745220_00086</name>
</gene>
<name>A0A1M7XVM2_9BACT</name>
<dbReference type="CDD" id="cd03109">
    <property type="entry name" value="DTBS"/>
    <property type="match status" value="1"/>
</dbReference>
<dbReference type="SUPFAM" id="SSF53659">
    <property type="entry name" value="Isocitrate/Isopropylmalate dehydrogenase-like"/>
    <property type="match status" value="1"/>
</dbReference>
<feature type="domain" description="DRTGG" evidence="14">
    <location>
        <begin position="219"/>
        <end position="332"/>
    </location>
</feature>
<keyword evidence="8 12" id="KW-0963">Cytoplasm</keyword>
<dbReference type="InterPro" id="IPR016475">
    <property type="entry name" value="P-Actrans_bac"/>
</dbReference>
<dbReference type="InterPro" id="IPR042112">
    <property type="entry name" value="P_AcTrfase_dom2"/>
</dbReference>
<feature type="domain" description="Phosphate acetyl/butaryl transferase" evidence="13">
    <location>
        <begin position="381"/>
        <end position="699"/>
    </location>
</feature>
<evidence type="ECO:0000256" key="8">
    <source>
        <dbReference type="ARBA" id="ARBA00022490"/>
    </source>
</evidence>
<comment type="similarity">
    <text evidence="4 12">In the N-terminal section; belongs to the CobB/CobQ family.</text>
</comment>
<evidence type="ECO:0000256" key="5">
    <source>
        <dbReference type="ARBA" id="ARBA00011643"/>
    </source>
</evidence>
<protein>
    <recommendedName>
        <fullName evidence="7 12">Phosphate acetyltransferase</fullName>
        <ecNumber evidence="6 12">2.3.1.8</ecNumber>
    </recommendedName>
    <alternativeName>
        <fullName evidence="11 12">Phosphotransacetylase</fullName>
    </alternativeName>
</protein>
<comment type="catalytic activity">
    <reaction evidence="12">
        <text>acetyl-CoA + phosphate = acetyl phosphate + CoA</text>
        <dbReference type="Rhea" id="RHEA:19521"/>
        <dbReference type="ChEBI" id="CHEBI:22191"/>
        <dbReference type="ChEBI" id="CHEBI:43474"/>
        <dbReference type="ChEBI" id="CHEBI:57287"/>
        <dbReference type="ChEBI" id="CHEBI:57288"/>
        <dbReference type="EC" id="2.3.1.8"/>
    </reaction>
</comment>
<evidence type="ECO:0000256" key="10">
    <source>
        <dbReference type="ARBA" id="ARBA00023315"/>
    </source>
</evidence>
<dbReference type="Pfam" id="PF13500">
    <property type="entry name" value="AAA_26"/>
    <property type="match status" value="1"/>
</dbReference>
<dbReference type="InterPro" id="IPR010766">
    <property type="entry name" value="DRTGG"/>
</dbReference>
<keyword evidence="16" id="KW-1185">Reference proteome</keyword>
<dbReference type="SUPFAM" id="SSF52540">
    <property type="entry name" value="P-loop containing nucleoside triphosphate hydrolases"/>
    <property type="match status" value="1"/>
</dbReference>
<dbReference type="NCBIfam" id="TIGR00651">
    <property type="entry name" value="pta"/>
    <property type="match status" value="1"/>
</dbReference>
<sequence>MSTNLYITATEERSGKSAIVLGVMQMLLKSLDRVAFFRPIIHETEEGWEDPVINLVLEHFDLDIEYEDTFGLTLQEAQELVNSGQEPLLHDIILNKYNALKSEFDFVLCDGTDFRGKDIAFESNINTDIAANLGAPVLLISSGRKKETEELVRLTQLSIDALVEKGVDIMACIVNRAAANVQVDDFSRIRAKNKGNADTKLPVYVIPEHRELSNPTVADVKRWLGAHTLYGEEGMTTLVENYVVAAMQIGNYLDYITPGSMIITPGDRCDIILATIASRLSTTYPDISGIILTGNLLPSENVLRLLKGLSNTVPVPILTTEGHTYQTIEKVGELYGYIEPQDTRRIATAIGEFTKHVDVKELGRRVVSVRPTRVTPKMFEFALMEKAGRNLQRIVLPEGTCDRMLQAADILLRRGVANLVLLGNEEDVRMRAIGCGLDLKWVEIIDPSRSSLLNSFVDEYMELRKHKGVIEEVARDRMSDPTYFGTMMVHKGLADGMVSGAENTTAHTIRPAFEFVRTKPGISVVSSVFIMCLKDRVLVYGDCAVNPNPTAQQLAEIALSSAETARIFGVEPRVAMLSYSTGSSGKGEDVERIIEATSIAKGLIRERGLDLHLEGPLQYDAAIDPEVAATKMPNSDVAGKATVFIFPDLNTGNNTYKAVQRSANAVAIGPILQGLNKPVNDLSRGCTVDDIVNTVAITAIQAQAEKEVKK</sequence>
<evidence type="ECO:0000256" key="9">
    <source>
        <dbReference type="ARBA" id="ARBA00022679"/>
    </source>
</evidence>
<dbReference type="Gene3D" id="3.40.1390.20">
    <property type="entry name" value="HprK N-terminal domain-like"/>
    <property type="match status" value="1"/>
</dbReference>
<dbReference type="NCBIfam" id="NF007233">
    <property type="entry name" value="PRK09653.1"/>
    <property type="match status" value="1"/>
</dbReference>
<dbReference type="UniPathway" id="UPA00340">
    <property type="reaction ID" value="UER00459"/>
</dbReference>
<comment type="pathway">
    <text evidence="2 12">Metabolic intermediate biosynthesis; acetyl-CoA biosynthesis; acetyl-CoA from acetate: step 2/2.</text>
</comment>
<dbReference type="AlphaFoldDB" id="A0A1M7XVM2"/>
<dbReference type="InterPro" id="IPR027417">
    <property type="entry name" value="P-loop_NTPase"/>
</dbReference>
<dbReference type="NCBIfam" id="NF004167">
    <property type="entry name" value="PRK05632.1"/>
    <property type="match status" value="1"/>
</dbReference>
<dbReference type="InterPro" id="IPR042113">
    <property type="entry name" value="P_AcTrfase_dom1"/>
</dbReference>
<dbReference type="PANTHER" id="PTHR43356:SF3">
    <property type="entry name" value="PHOSPHATE ACETYLTRANSFERASE"/>
    <property type="match status" value="1"/>
</dbReference>
<dbReference type="OrthoDB" id="9808984at2"/>
<dbReference type="RefSeq" id="WP_073611467.1">
    <property type="nucleotide sequence ID" value="NZ_FRFE01000001.1"/>
</dbReference>
<dbReference type="PANTHER" id="PTHR43356">
    <property type="entry name" value="PHOSPHATE ACETYLTRANSFERASE"/>
    <property type="match status" value="1"/>
</dbReference>
<evidence type="ECO:0000256" key="1">
    <source>
        <dbReference type="ARBA" id="ARBA00004496"/>
    </source>
</evidence>
<dbReference type="Pfam" id="PF01515">
    <property type="entry name" value="PTA_PTB"/>
    <property type="match status" value="1"/>
</dbReference>